<organism evidence="1 2">
    <name type="scientific">Hymenobacter gummosus</name>
    <dbReference type="NCBI Taxonomy" id="1776032"/>
    <lineage>
        <taxon>Bacteria</taxon>
        <taxon>Pseudomonadati</taxon>
        <taxon>Bacteroidota</taxon>
        <taxon>Cytophagia</taxon>
        <taxon>Cytophagales</taxon>
        <taxon>Hymenobacteraceae</taxon>
        <taxon>Hymenobacter</taxon>
    </lineage>
</organism>
<accession>A0A431TXM9</accession>
<evidence type="ECO:0000313" key="1">
    <source>
        <dbReference type="EMBL" id="RTQ46742.1"/>
    </source>
</evidence>
<name>A0A431TXM9_9BACT</name>
<dbReference type="AlphaFoldDB" id="A0A431TXM9"/>
<gene>
    <name evidence="1" type="ORF">EJV47_20420</name>
</gene>
<keyword evidence="2" id="KW-1185">Reference proteome</keyword>
<evidence type="ECO:0000313" key="2">
    <source>
        <dbReference type="Proteomes" id="UP000282184"/>
    </source>
</evidence>
<protein>
    <submittedName>
        <fullName evidence="1">Uncharacterized protein</fullName>
    </submittedName>
</protein>
<dbReference type="Proteomes" id="UP000282184">
    <property type="component" value="Unassembled WGS sequence"/>
</dbReference>
<proteinExistence type="predicted"/>
<sequence length="134" mass="15542">MWARHIARAEVREGRKIVPGAGHVFFYTRLKVKPYVGSHNRSYTQLYLHVRRLSDLPVGRSVKLPDSAVAVSGFMAVQWPNDFSDISGTVTRLSADTLSPKLDLRLQYTVRDSRRALRRRLVFQHDTAYFRRKK</sequence>
<dbReference type="EMBL" id="RXOF01000014">
    <property type="protein sequence ID" value="RTQ46742.1"/>
    <property type="molecule type" value="Genomic_DNA"/>
</dbReference>
<reference evidence="1 2" key="1">
    <citation type="submission" date="2018-12" db="EMBL/GenBank/DDBJ databases">
        <title>Hymenobacter gummosus sp. nov., isolated from a spring.</title>
        <authorList>
            <person name="Nie L."/>
        </authorList>
    </citation>
    <scope>NUCLEOTIDE SEQUENCE [LARGE SCALE GENOMIC DNA]</scope>
    <source>
        <strain evidence="1 2">KCTC 52166</strain>
    </source>
</reference>
<comment type="caution">
    <text evidence="1">The sequence shown here is derived from an EMBL/GenBank/DDBJ whole genome shotgun (WGS) entry which is preliminary data.</text>
</comment>
<dbReference type="RefSeq" id="WP_126695062.1">
    <property type="nucleotide sequence ID" value="NZ_RXOF01000014.1"/>
</dbReference>